<dbReference type="Gene3D" id="3.40.190.10">
    <property type="entry name" value="Periplasmic binding protein-like II"/>
    <property type="match status" value="2"/>
</dbReference>
<dbReference type="InterPro" id="IPR036388">
    <property type="entry name" value="WH-like_DNA-bd_sf"/>
</dbReference>
<sequence>MTPTQLRAFSAVARLGSVKEAAHDLGVSEAAVSLHVGKLRKLFGDPLFSRTAAGLAFTPGGLRLAGRAADMLGLHDRTLTEVTRARGGERVLRVAASSLFAEYAAPGLIEQFVGRADDLNVELSVHDPEELPSLLAQRAVDVAVGAELPGGGGAEAGPRPGSEPGTAPVTAARTVLDFQMVTVLAPRHPLARRRVAASRLREHTWLLGPSAKARCGLVPSILRRFGVPAHRQRVFQSHAAALDRVRQGEGIGLALGFAVSRDLASGSLVTPSGPPVRTPGSWAATTLEEDGVPGVAAEFVRFATTARATQAMLRGTGVPVGHFRPAVHITLWS</sequence>
<evidence type="ECO:0000256" key="2">
    <source>
        <dbReference type="ARBA" id="ARBA00023015"/>
    </source>
</evidence>
<keyword evidence="4" id="KW-0804">Transcription</keyword>
<gene>
    <name evidence="7" type="ORF">IDM40_07805</name>
</gene>
<evidence type="ECO:0000256" key="4">
    <source>
        <dbReference type="ARBA" id="ARBA00023163"/>
    </source>
</evidence>
<proteinExistence type="inferred from homology"/>
<dbReference type="Pfam" id="PF03466">
    <property type="entry name" value="LysR_substrate"/>
    <property type="match status" value="1"/>
</dbReference>
<dbReference type="InterPro" id="IPR005119">
    <property type="entry name" value="LysR_subst-bd"/>
</dbReference>
<evidence type="ECO:0000313" key="8">
    <source>
        <dbReference type="Proteomes" id="UP000806528"/>
    </source>
</evidence>
<comment type="caution">
    <text evidence="7">The sequence shown here is derived from an EMBL/GenBank/DDBJ whole genome shotgun (WGS) entry which is preliminary data.</text>
</comment>
<keyword evidence="8" id="KW-1185">Reference proteome</keyword>
<dbReference type="SUPFAM" id="SSF53850">
    <property type="entry name" value="Periplasmic binding protein-like II"/>
    <property type="match status" value="1"/>
</dbReference>
<dbReference type="InterPro" id="IPR036390">
    <property type="entry name" value="WH_DNA-bd_sf"/>
</dbReference>
<evidence type="ECO:0000256" key="3">
    <source>
        <dbReference type="ARBA" id="ARBA00023125"/>
    </source>
</evidence>
<accession>A0ABR9P448</accession>
<keyword evidence="2" id="KW-0805">Transcription regulation</keyword>
<dbReference type="EMBL" id="JADBGI010000005">
    <property type="protein sequence ID" value="MBE2998607.1"/>
    <property type="molecule type" value="Genomic_DNA"/>
</dbReference>
<protein>
    <submittedName>
        <fullName evidence="7">LysR family transcriptional regulator</fullName>
    </submittedName>
</protein>
<evidence type="ECO:0000259" key="6">
    <source>
        <dbReference type="PROSITE" id="PS50931"/>
    </source>
</evidence>
<dbReference type="Proteomes" id="UP000806528">
    <property type="component" value="Unassembled WGS sequence"/>
</dbReference>
<feature type="region of interest" description="Disordered" evidence="5">
    <location>
        <begin position="147"/>
        <end position="167"/>
    </location>
</feature>
<evidence type="ECO:0000313" key="7">
    <source>
        <dbReference type="EMBL" id="MBE2998607.1"/>
    </source>
</evidence>
<dbReference type="PANTHER" id="PTHR30126">
    <property type="entry name" value="HTH-TYPE TRANSCRIPTIONAL REGULATOR"/>
    <property type="match status" value="1"/>
</dbReference>
<dbReference type="InterPro" id="IPR000847">
    <property type="entry name" value="LysR_HTH_N"/>
</dbReference>
<dbReference type="Gene3D" id="1.10.10.10">
    <property type="entry name" value="Winged helix-like DNA-binding domain superfamily/Winged helix DNA-binding domain"/>
    <property type="match status" value="1"/>
</dbReference>
<reference evidence="7 8" key="1">
    <citation type="submission" date="2020-09" db="EMBL/GenBank/DDBJ databases">
        <title>Diversity and distribution of actinomycetes associated with coral in the coast of Hainan.</title>
        <authorList>
            <person name="Li F."/>
        </authorList>
    </citation>
    <scope>NUCLEOTIDE SEQUENCE [LARGE SCALE GENOMIC DNA]</scope>
    <source>
        <strain evidence="7 8">HNM0947</strain>
    </source>
</reference>
<name>A0ABR9P448_9ACTN</name>
<feature type="domain" description="HTH lysR-type" evidence="6">
    <location>
        <begin position="1"/>
        <end position="58"/>
    </location>
</feature>
<dbReference type="PANTHER" id="PTHR30126:SF39">
    <property type="entry name" value="HTH-TYPE TRANSCRIPTIONAL REGULATOR CYSL"/>
    <property type="match status" value="1"/>
</dbReference>
<dbReference type="RefSeq" id="WP_193121243.1">
    <property type="nucleotide sequence ID" value="NZ_JADBGI010000005.1"/>
</dbReference>
<evidence type="ECO:0000256" key="1">
    <source>
        <dbReference type="ARBA" id="ARBA00009437"/>
    </source>
</evidence>
<keyword evidence="3" id="KW-0238">DNA-binding</keyword>
<feature type="compositionally biased region" description="Low complexity" evidence="5">
    <location>
        <begin position="156"/>
        <end position="165"/>
    </location>
</feature>
<organism evidence="7 8">
    <name type="scientific">Nocardiopsis coralli</name>
    <dbReference type="NCBI Taxonomy" id="2772213"/>
    <lineage>
        <taxon>Bacteria</taxon>
        <taxon>Bacillati</taxon>
        <taxon>Actinomycetota</taxon>
        <taxon>Actinomycetes</taxon>
        <taxon>Streptosporangiales</taxon>
        <taxon>Nocardiopsidaceae</taxon>
        <taxon>Nocardiopsis</taxon>
    </lineage>
</organism>
<dbReference type="Pfam" id="PF00126">
    <property type="entry name" value="HTH_1"/>
    <property type="match status" value="1"/>
</dbReference>
<dbReference type="CDD" id="cd05466">
    <property type="entry name" value="PBP2_LTTR_substrate"/>
    <property type="match status" value="1"/>
</dbReference>
<dbReference type="SUPFAM" id="SSF46785">
    <property type="entry name" value="Winged helix' DNA-binding domain"/>
    <property type="match status" value="1"/>
</dbReference>
<comment type="similarity">
    <text evidence="1">Belongs to the LysR transcriptional regulatory family.</text>
</comment>
<evidence type="ECO:0000256" key="5">
    <source>
        <dbReference type="SAM" id="MobiDB-lite"/>
    </source>
</evidence>
<dbReference type="PROSITE" id="PS50931">
    <property type="entry name" value="HTH_LYSR"/>
    <property type="match status" value="1"/>
</dbReference>